<gene>
    <name evidence="1" type="ORF">MQC88_01090</name>
</gene>
<reference evidence="1 2" key="1">
    <citation type="submission" date="2022-03" db="EMBL/GenBank/DDBJ databases">
        <title>Luteimonas soily sp. nov., a novel bacterium isolated from the soil.</title>
        <authorList>
            <person name="Zhang X."/>
        </authorList>
    </citation>
    <scope>NUCLEOTIDE SEQUENCE [LARGE SCALE GENOMIC DNA]</scope>
    <source>
        <strain evidence="1 2">50</strain>
    </source>
</reference>
<keyword evidence="1" id="KW-0436">Ligase</keyword>
<keyword evidence="2" id="KW-1185">Reference proteome</keyword>
<protein>
    <submittedName>
        <fullName evidence="1">Biotin--protein ligase</fullName>
    </submittedName>
</protein>
<dbReference type="Gene3D" id="3.30.390.50">
    <property type="entry name" value="CO dehydrogenase flavoprotein, C-terminal domain"/>
    <property type="match status" value="1"/>
</dbReference>
<evidence type="ECO:0000313" key="1">
    <source>
        <dbReference type="EMBL" id="MCJ0824566.1"/>
    </source>
</evidence>
<proteinExistence type="predicted"/>
<accession>A0ABT0A0R4</accession>
<sequence length="99" mass="10012">MAMHGEYKVPGGKLVVVDLAVVDGHLAQVRVSGDFFLEPDSALDAIDSALHGLPADANEALLAAAVRVALGPGARLFGITPEGVAVAARRAIDAVGQTA</sequence>
<dbReference type="GO" id="GO:0016874">
    <property type="term" value="F:ligase activity"/>
    <property type="evidence" value="ECO:0007669"/>
    <property type="project" value="UniProtKB-KW"/>
</dbReference>
<evidence type="ECO:0000313" key="2">
    <source>
        <dbReference type="Proteomes" id="UP001165423"/>
    </source>
</evidence>
<dbReference type="RefSeq" id="WP_243318425.1">
    <property type="nucleotide sequence ID" value="NZ_JALGCL010000001.1"/>
</dbReference>
<comment type="caution">
    <text evidence="1">The sequence shown here is derived from an EMBL/GenBank/DDBJ whole genome shotgun (WGS) entry which is preliminary data.</text>
</comment>
<organism evidence="1 2">
    <name type="scientific">Cognatiluteimonas sedimenti</name>
    <dbReference type="NCBI Taxonomy" id="2927791"/>
    <lineage>
        <taxon>Bacteria</taxon>
        <taxon>Pseudomonadati</taxon>
        <taxon>Pseudomonadota</taxon>
        <taxon>Gammaproteobacteria</taxon>
        <taxon>Lysobacterales</taxon>
        <taxon>Lysobacteraceae</taxon>
        <taxon>Cognatiluteimonas</taxon>
    </lineage>
</organism>
<dbReference type="Proteomes" id="UP001165423">
    <property type="component" value="Unassembled WGS sequence"/>
</dbReference>
<dbReference type="EMBL" id="JALGCL010000001">
    <property type="protein sequence ID" value="MCJ0824566.1"/>
    <property type="molecule type" value="Genomic_DNA"/>
</dbReference>
<name>A0ABT0A0R4_9GAMM</name>